<dbReference type="Pfam" id="PF13350">
    <property type="entry name" value="Y_phosphatase3"/>
    <property type="match status" value="1"/>
</dbReference>
<dbReference type="Proteomes" id="UP000238356">
    <property type="component" value="Unassembled WGS sequence"/>
</dbReference>
<accession>A0A2S5ZXY9</accession>
<dbReference type="RefSeq" id="WP_082976825.1">
    <property type="nucleotide sequence ID" value="NZ_PSZD01000027.1"/>
</dbReference>
<name>A0A2S5ZXY9_9NOCA</name>
<dbReference type="EMBL" id="PSZD01000027">
    <property type="protein sequence ID" value="PPJ22865.1"/>
    <property type="molecule type" value="Genomic_DNA"/>
</dbReference>
<evidence type="ECO:0000313" key="3">
    <source>
        <dbReference type="EMBL" id="PPJ22865.1"/>
    </source>
</evidence>
<protein>
    <submittedName>
        <fullName evidence="3">Protein-tyrosine-phosphatase</fullName>
    </submittedName>
</protein>
<sequence>MPTKRRPAVPSNPIVREFDATRRWVDFEEIDNVRDLGGLPVGGGTTRFGVALRSSTLQQATEADVALLLGSVGMRTLIDLRLPDEVEREGYGLLATAAIEKVNLPVRKSAQSSLAARDLVPDKTRVDLAQLYGQLLAGSPEEIVAAARLVADADRQAVVFHCAAGKDRTGVLAAVLLDAVGVAPEVIAADYALTNERMTRVRNRLDALNSYAGLPPTSTGILAVEAAVMLRFLDDLRRDHGGAARWLREHGLTAEELTMLRAALVTGW</sequence>
<dbReference type="InterPro" id="IPR000387">
    <property type="entry name" value="Tyr_Pase_dom"/>
</dbReference>
<organism evidence="3 4">
    <name type="scientific">Nocardia nova</name>
    <dbReference type="NCBI Taxonomy" id="37330"/>
    <lineage>
        <taxon>Bacteria</taxon>
        <taxon>Bacillati</taxon>
        <taxon>Actinomycetota</taxon>
        <taxon>Actinomycetes</taxon>
        <taxon>Mycobacteriales</taxon>
        <taxon>Nocardiaceae</taxon>
        <taxon>Nocardia</taxon>
    </lineage>
</organism>
<comment type="caution">
    <text evidence="3">The sequence shown here is derived from an EMBL/GenBank/DDBJ whole genome shotgun (WGS) entry which is preliminary data.</text>
</comment>
<comment type="similarity">
    <text evidence="1">Belongs to the protein-tyrosine phosphatase family.</text>
</comment>
<feature type="domain" description="Tyrosine specific protein phosphatases" evidence="2">
    <location>
        <begin position="141"/>
        <end position="200"/>
    </location>
</feature>
<evidence type="ECO:0000259" key="2">
    <source>
        <dbReference type="PROSITE" id="PS50056"/>
    </source>
</evidence>
<dbReference type="PROSITE" id="PS50056">
    <property type="entry name" value="TYR_PHOSPHATASE_2"/>
    <property type="match status" value="1"/>
</dbReference>
<keyword evidence="4" id="KW-1185">Reference proteome</keyword>
<dbReference type="AlphaFoldDB" id="A0A2S5ZXY9"/>
<proteinExistence type="inferred from homology"/>
<dbReference type="PROSITE" id="PS00383">
    <property type="entry name" value="TYR_PHOSPHATASE_1"/>
    <property type="match status" value="1"/>
</dbReference>
<dbReference type="SUPFAM" id="SSF52799">
    <property type="entry name" value="(Phosphotyrosine protein) phosphatases II"/>
    <property type="match status" value="1"/>
</dbReference>
<dbReference type="PANTHER" id="PTHR31126">
    <property type="entry name" value="TYROSINE-PROTEIN PHOSPHATASE"/>
    <property type="match status" value="1"/>
</dbReference>
<dbReference type="InterPro" id="IPR026893">
    <property type="entry name" value="Tyr/Ser_Pase_IphP-type"/>
</dbReference>
<gene>
    <name evidence="3" type="ORF">C5F51_30245</name>
</gene>
<evidence type="ECO:0000256" key="1">
    <source>
        <dbReference type="ARBA" id="ARBA00009580"/>
    </source>
</evidence>
<reference evidence="3 4" key="1">
    <citation type="submission" date="2018-02" db="EMBL/GenBank/DDBJ databases">
        <title>8 Nocardia nova and 1 Nocardia cyriacigeorgica strain used for evolution to TMP-SMX.</title>
        <authorList>
            <person name="Mehta H."/>
            <person name="Weng J."/>
            <person name="Shamoo Y."/>
        </authorList>
    </citation>
    <scope>NUCLEOTIDE SEQUENCE [LARGE SCALE GENOMIC DNA]</scope>
    <source>
        <strain evidence="3 4">BAA2227</strain>
    </source>
</reference>
<dbReference type="PANTHER" id="PTHR31126:SF1">
    <property type="entry name" value="TYROSINE SPECIFIC PROTEIN PHOSPHATASES DOMAIN-CONTAINING PROTEIN"/>
    <property type="match status" value="1"/>
</dbReference>
<dbReference type="InterPro" id="IPR016130">
    <property type="entry name" value="Tyr_Pase_AS"/>
</dbReference>
<dbReference type="GO" id="GO:0004721">
    <property type="term" value="F:phosphoprotein phosphatase activity"/>
    <property type="evidence" value="ECO:0007669"/>
    <property type="project" value="InterPro"/>
</dbReference>
<evidence type="ECO:0000313" key="4">
    <source>
        <dbReference type="Proteomes" id="UP000238356"/>
    </source>
</evidence>
<dbReference type="InterPro" id="IPR029021">
    <property type="entry name" value="Prot-tyrosine_phosphatase-like"/>
</dbReference>
<dbReference type="Gene3D" id="3.90.190.10">
    <property type="entry name" value="Protein tyrosine phosphatase superfamily"/>
    <property type="match status" value="1"/>
</dbReference>